<name>A0A160HUU9_9SPHN</name>
<proteinExistence type="predicted"/>
<accession>A0A160HUU9</accession>
<dbReference type="Proteomes" id="UP000059113">
    <property type="component" value="Plasmid"/>
</dbReference>
<dbReference type="KEGG" id="ery:CP97_15084"/>
<evidence type="ECO:0000313" key="2">
    <source>
        <dbReference type="Proteomes" id="UP000059113"/>
    </source>
</evidence>
<sequence>MEGVDLDFLRAGVRGEDEIGGLAICQLDQQGGAVYADTIAKNA</sequence>
<gene>
    <name evidence="1" type="ORF">CP97_15084</name>
</gene>
<dbReference type="EMBL" id="CP015441">
    <property type="protein sequence ID" value="ANC50775.1"/>
    <property type="molecule type" value="Genomic_DNA"/>
</dbReference>
<dbReference type="AlphaFoldDB" id="A0A160HUU9"/>
<keyword evidence="1" id="KW-0614">Plasmid</keyword>
<organism evidence="1 2">
    <name type="scientific">Aurantiacibacter atlanticus</name>
    <dbReference type="NCBI Taxonomy" id="1648404"/>
    <lineage>
        <taxon>Bacteria</taxon>
        <taxon>Pseudomonadati</taxon>
        <taxon>Pseudomonadota</taxon>
        <taxon>Alphaproteobacteria</taxon>
        <taxon>Sphingomonadales</taxon>
        <taxon>Erythrobacteraceae</taxon>
        <taxon>Aurantiacibacter</taxon>
    </lineage>
</organism>
<reference evidence="1 2" key="1">
    <citation type="submission" date="2016-04" db="EMBL/GenBank/DDBJ databases">
        <title>The complete genome sequence of Erythrobacter atlanticus s21-N3.</title>
        <authorList>
            <person name="Wang W."/>
            <person name="Wang L."/>
            <person name="Zhuang L."/>
            <person name="Shao Z."/>
        </authorList>
    </citation>
    <scope>NUCLEOTIDE SEQUENCE [LARGE SCALE GENOMIC DNA]</scope>
    <source>
        <strain evidence="2">s21-N3</strain>
        <plasmid evidence="2">Plasmid</plasmid>
    </source>
</reference>
<keyword evidence="2" id="KW-1185">Reference proteome</keyword>
<geneLocation type="plasmid" evidence="2"/>
<protein>
    <submittedName>
        <fullName evidence="1">Uncharacterized protein</fullName>
    </submittedName>
</protein>
<evidence type="ECO:0000313" key="1">
    <source>
        <dbReference type="EMBL" id="ANC50775.1"/>
    </source>
</evidence>